<reference evidence="3 5" key="1">
    <citation type="submission" date="2020-06" db="EMBL/GenBank/DDBJ databases">
        <title>Anoxygenic phototrophic Chloroflexota member uses a Type I reaction center.</title>
        <authorList>
            <person name="Tsuji J.M."/>
            <person name="Shaw N.A."/>
            <person name="Nagashima S."/>
            <person name="Venkiteswaran J."/>
            <person name="Schiff S.L."/>
            <person name="Hanada S."/>
            <person name="Tank M."/>
            <person name="Neufeld J.D."/>
        </authorList>
    </citation>
    <scope>NUCLEOTIDE SEQUENCE [LARGE SCALE GENOMIC DNA]</scope>
    <source>
        <strain evidence="3">L227-S17</strain>
    </source>
</reference>
<evidence type="ECO:0000313" key="3">
    <source>
        <dbReference type="EMBL" id="NWJ47972.1"/>
    </source>
</evidence>
<organism evidence="3 5">
    <name type="scientific">Candidatus Chlorohelix allophototropha</name>
    <dbReference type="NCBI Taxonomy" id="3003348"/>
    <lineage>
        <taxon>Bacteria</taxon>
        <taxon>Bacillati</taxon>
        <taxon>Chloroflexota</taxon>
        <taxon>Chloroflexia</taxon>
        <taxon>Candidatus Chloroheliales</taxon>
        <taxon>Candidatus Chloroheliaceae</taxon>
        <taxon>Candidatus Chlorohelix</taxon>
    </lineage>
</organism>
<evidence type="ECO:0000256" key="2">
    <source>
        <dbReference type="SAM" id="Phobius"/>
    </source>
</evidence>
<dbReference type="EMBL" id="CP128400">
    <property type="protein sequence ID" value="WJW69877.1"/>
    <property type="molecule type" value="Genomic_DNA"/>
</dbReference>
<name>A0A8T7M7Q0_9CHLR</name>
<reference evidence="4" key="2">
    <citation type="journal article" date="2024" name="Nature">
        <title>Anoxygenic phototroph of the Chloroflexota uses a type I reaction centre.</title>
        <authorList>
            <person name="Tsuji J.M."/>
            <person name="Shaw N.A."/>
            <person name="Nagashima S."/>
            <person name="Venkiteswaran J.J."/>
            <person name="Schiff S.L."/>
            <person name="Watanabe T."/>
            <person name="Fukui M."/>
            <person name="Hanada S."/>
            <person name="Tank M."/>
            <person name="Neufeld J.D."/>
        </authorList>
    </citation>
    <scope>NUCLEOTIDE SEQUENCE</scope>
    <source>
        <strain evidence="4">L227-S17</strain>
    </source>
</reference>
<evidence type="ECO:0000313" key="4">
    <source>
        <dbReference type="EMBL" id="WJW69877.1"/>
    </source>
</evidence>
<feature type="transmembrane region" description="Helical" evidence="2">
    <location>
        <begin position="85"/>
        <end position="104"/>
    </location>
</feature>
<gene>
    <name evidence="3" type="ORF">HXX08_19125</name>
    <name evidence="4" type="ORF">OZ401_003507</name>
</gene>
<feature type="compositionally biased region" description="Pro residues" evidence="1">
    <location>
        <begin position="19"/>
        <end position="48"/>
    </location>
</feature>
<proteinExistence type="predicted"/>
<dbReference type="Proteomes" id="UP000521676">
    <property type="component" value="Unassembled WGS sequence"/>
</dbReference>
<sequence>MYPPSGQHENPQENQPQYGFPPPNGQPGSYPPPNYPPPQGAYQQPPPQNGFQQQGYGYQQPPGYYQPQYVRTPVGLNNQRTGLRLLIFLVFFLVIFGAVGYFSWNIFNQANGVIKTVANSIGELSVYPGAVKLNLKDSYKSTITNFPNLKIEVYATGDSPDKIADFFYNKEFDQKGYNVAMTDTSTPSRGFARLLQGFGSNGARAEVRILTPAAISDATNDSAQTQNKTVFVVLSSNPLEGVFK</sequence>
<keyword evidence="2" id="KW-0472">Membrane</keyword>
<feature type="compositionally biased region" description="Polar residues" evidence="1">
    <location>
        <begin position="7"/>
        <end position="17"/>
    </location>
</feature>
<dbReference type="EMBL" id="JACATZ010000003">
    <property type="protein sequence ID" value="NWJ47972.1"/>
    <property type="molecule type" value="Genomic_DNA"/>
</dbReference>
<evidence type="ECO:0000313" key="6">
    <source>
        <dbReference type="Proteomes" id="UP001431572"/>
    </source>
</evidence>
<accession>A0A8T7M7Q0</accession>
<evidence type="ECO:0000313" key="5">
    <source>
        <dbReference type="Proteomes" id="UP000521676"/>
    </source>
</evidence>
<dbReference type="Proteomes" id="UP001431572">
    <property type="component" value="Chromosome 2"/>
</dbReference>
<protein>
    <submittedName>
        <fullName evidence="3">Uncharacterized protein</fullName>
    </submittedName>
</protein>
<keyword evidence="2" id="KW-1133">Transmembrane helix</keyword>
<dbReference type="AlphaFoldDB" id="A0A8T7M7Q0"/>
<keyword evidence="6" id="KW-1185">Reference proteome</keyword>
<feature type="region of interest" description="Disordered" evidence="1">
    <location>
        <begin position="1"/>
        <end position="57"/>
    </location>
</feature>
<dbReference type="RefSeq" id="WP_341471749.1">
    <property type="nucleotide sequence ID" value="NZ_CP128400.1"/>
</dbReference>
<evidence type="ECO:0000256" key="1">
    <source>
        <dbReference type="SAM" id="MobiDB-lite"/>
    </source>
</evidence>
<keyword evidence="2" id="KW-0812">Transmembrane</keyword>